<comment type="caution">
    <text evidence="1">The sequence shown here is derived from an EMBL/GenBank/DDBJ whole genome shotgun (WGS) entry which is preliminary data.</text>
</comment>
<gene>
    <name evidence="1" type="ORF">PGT21_009156</name>
</gene>
<sequence>MGYFDLPNQFLGCWGWKSIPLSVDPSDVPIESSDPHLLRQARTLYVIRRLGSRLSLFEQNHTHSLGSADTGDSTKSAFPFTPISTSTRMTFAMYSRRMTAAEL</sequence>
<reference evidence="1 2" key="1">
    <citation type="submission" date="2019-05" db="EMBL/GenBank/DDBJ databases">
        <title>Emergence of the Ug99 lineage of the wheat stem rust pathogen through somatic hybridization.</title>
        <authorList>
            <person name="Li F."/>
            <person name="Upadhyaya N.M."/>
            <person name="Sperschneider J."/>
            <person name="Matny O."/>
            <person name="Nguyen-Phuc H."/>
            <person name="Mago R."/>
            <person name="Raley C."/>
            <person name="Miller M.E."/>
            <person name="Silverstein K.A.T."/>
            <person name="Henningsen E."/>
            <person name="Hirsch C.D."/>
            <person name="Visser B."/>
            <person name="Pretorius Z.A."/>
            <person name="Steffenson B.J."/>
            <person name="Schwessinger B."/>
            <person name="Dodds P.N."/>
            <person name="Figueroa M."/>
        </authorList>
    </citation>
    <scope>NUCLEOTIDE SEQUENCE [LARGE SCALE GENOMIC DNA]</scope>
    <source>
        <strain evidence="1">21-0</strain>
    </source>
</reference>
<name>A0A5B0QMG3_PUCGR</name>
<evidence type="ECO:0000313" key="1">
    <source>
        <dbReference type="EMBL" id="KAA1114447.1"/>
    </source>
</evidence>
<proteinExistence type="predicted"/>
<dbReference type="AlphaFoldDB" id="A0A5B0QMG3"/>
<dbReference type="EMBL" id="VSWC01000014">
    <property type="protein sequence ID" value="KAA1114447.1"/>
    <property type="molecule type" value="Genomic_DNA"/>
</dbReference>
<organism evidence="1 2">
    <name type="scientific">Puccinia graminis f. sp. tritici</name>
    <dbReference type="NCBI Taxonomy" id="56615"/>
    <lineage>
        <taxon>Eukaryota</taxon>
        <taxon>Fungi</taxon>
        <taxon>Dikarya</taxon>
        <taxon>Basidiomycota</taxon>
        <taxon>Pucciniomycotina</taxon>
        <taxon>Pucciniomycetes</taxon>
        <taxon>Pucciniales</taxon>
        <taxon>Pucciniaceae</taxon>
        <taxon>Puccinia</taxon>
    </lineage>
</organism>
<protein>
    <submittedName>
        <fullName evidence="1">Uncharacterized protein</fullName>
    </submittedName>
</protein>
<accession>A0A5B0QMG3</accession>
<dbReference type="Proteomes" id="UP000324748">
    <property type="component" value="Unassembled WGS sequence"/>
</dbReference>
<keyword evidence="2" id="KW-1185">Reference proteome</keyword>
<evidence type="ECO:0000313" key="2">
    <source>
        <dbReference type="Proteomes" id="UP000324748"/>
    </source>
</evidence>